<evidence type="ECO:0000313" key="2">
    <source>
        <dbReference type="Proteomes" id="UP001597374"/>
    </source>
</evidence>
<dbReference type="Proteomes" id="UP001597374">
    <property type="component" value="Unassembled WGS sequence"/>
</dbReference>
<dbReference type="InterPro" id="IPR036513">
    <property type="entry name" value="STAS_dom_sf"/>
</dbReference>
<dbReference type="SUPFAM" id="SSF52091">
    <property type="entry name" value="SpoIIaa-like"/>
    <property type="match status" value="1"/>
</dbReference>
<accession>A0ABW5D2Q2</accession>
<reference evidence="2" key="1">
    <citation type="journal article" date="2019" name="Int. J. Syst. Evol. Microbiol.">
        <title>The Global Catalogue of Microorganisms (GCM) 10K type strain sequencing project: providing services to taxonomists for standard genome sequencing and annotation.</title>
        <authorList>
            <consortium name="The Broad Institute Genomics Platform"/>
            <consortium name="The Broad Institute Genome Sequencing Center for Infectious Disease"/>
            <person name="Wu L."/>
            <person name="Ma J."/>
        </authorList>
    </citation>
    <scope>NUCLEOTIDE SEQUENCE [LARGE SCALE GENOMIC DNA]</scope>
    <source>
        <strain evidence="2">CGMCC 4.1782</strain>
    </source>
</reference>
<comment type="caution">
    <text evidence="1">The sequence shown here is derived from an EMBL/GenBank/DDBJ whole genome shotgun (WGS) entry which is preliminary data.</text>
</comment>
<keyword evidence="2" id="KW-1185">Reference proteome</keyword>
<protein>
    <submittedName>
        <fullName evidence="1">STAS/SEC14 domain-containing protein</fullName>
    </submittedName>
</protein>
<dbReference type="EMBL" id="JBHUIM010000002">
    <property type="protein sequence ID" value="MFD2247799.1"/>
    <property type="molecule type" value="Genomic_DNA"/>
</dbReference>
<proteinExistence type="predicted"/>
<organism evidence="1 2">
    <name type="scientific">Pontibacter ruber</name>
    <dbReference type="NCBI Taxonomy" id="1343895"/>
    <lineage>
        <taxon>Bacteria</taxon>
        <taxon>Pseudomonadati</taxon>
        <taxon>Bacteroidota</taxon>
        <taxon>Cytophagia</taxon>
        <taxon>Cytophagales</taxon>
        <taxon>Hymenobacteraceae</taxon>
        <taxon>Pontibacter</taxon>
    </lineage>
</organism>
<dbReference type="RefSeq" id="WP_250430950.1">
    <property type="nucleotide sequence ID" value="NZ_JALPRR010000003.1"/>
</dbReference>
<sequence length="142" mass="16053">MKQELRNPFGRVYLTIEVDAKNKWVYVNWMGYLTEDNIKTGAIAYANALAKSGHHCVLNDTRLIIGGWDHSLDWVLNDWGPRAARAGLKNFAMITTPETFGGSTASKFYSNIKAFTVEVFDDKGKAEDWLRQYSLTSSLNKV</sequence>
<name>A0ABW5D2Q2_9BACT</name>
<gene>
    <name evidence="1" type="ORF">ACFSKP_16150</name>
</gene>
<evidence type="ECO:0000313" key="1">
    <source>
        <dbReference type="EMBL" id="MFD2247799.1"/>
    </source>
</evidence>